<evidence type="ECO:0000313" key="3">
    <source>
        <dbReference type="Proteomes" id="UP001642484"/>
    </source>
</evidence>
<dbReference type="Pfam" id="PF06739">
    <property type="entry name" value="SBBP"/>
    <property type="match status" value="1"/>
</dbReference>
<dbReference type="PANTHER" id="PTHR35580">
    <property type="entry name" value="CELL SURFACE GLYCOPROTEIN (S-LAYER PROTEIN)-LIKE PROTEIN"/>
    <property type="match status" value="1"/>
</dbReference>
<reference evidence="2 3" key="1">
    <citation type="submission" date="2024-02" db="EMBL/GenBank/DDBJ databases">
        <authorList>
            <person name="Chen Y."/>
            <person name="Shah S."/>
            <person name="Dougan E. K."/>
            <person name="Thang M."/>
            <person name="Chan C."/>
        </authorList>
    </citation>
    <scope>NUCLEOTIDE SEQUENCE [LARGE SCALE GENOMIC DNA]</scope>
</reference>
<dbReference type="InterPro" id="IPR011047">
    <property type="entry name" value="Quinoprotein_ADH-like_sf"/>
</dbReference>
<organism evidence="2 3">
    <name type="scientific">Durusdinium trenchii</name>
    <dbReference type="NCBI Taxonomy" id="1381693"/>
    <lineage>
        <taxon>Eukaryota</taxon>
        <taxon>Sar</taxon>
        <taxon>Alveolata</taxon>
        <taxon>Dinophyceae</taxon>
        <taxon>Suessiales</taxon>
        <taxon>Symbiodiniaceae</taxon>
        <taxon>Durusdinium</taxon>
    </lineage>
</organism>
<sequence length="411" mass="44165">MVWQSCYAVLVWSLCISSKAQTVSWSTTVGTELYDYSRAVVSNSQGEIFIAGASRGQMAENGTWDEIDTTMDAWVMKFSSDGNLLWTYQAGATGDDTGNALRVTEDGGANHVLLATYAAVEISVIWLDMTTGAVVQRADVATPSHTYPYAMTTDNAAQIYVCGWTGGDFSTYGQTNLGDGDIFVMKLNDTTGAVSFISLQGSSALERAPELVVDQSDNIFLVGYTGGSLNGQNAGSNDIFVMKLDPYGDRLWTWQTGTAQDDRGHSIQLDTTGNIFVGGYTAGSLFATSQGYNDLFLLKLVDNGVSRTVAWSLQTGTSGTDYSQATLQLNTGMLLFGGYMDAYVWEGHPTEGDYDLALMQVDAASGELNWTMRWGSAGFDVLLCTHLDGFGNLLATGYTNGNLEGTFQGRA</sequence>
<proteinExistence type="predicted"/>
<name>A0ABP0QXW4_9DINO</name>
<keyword evidence="3" id="KW-1185">Reference proteome</keyword>
<keyword evidence="1" id="KW-0732">Signal</keyword>
<comment type="caution">
    <text evidence="2">The sequence shown here is derived from an EMBL/GenBank/DDBJ whole genome shotgun (WGS) entry which is preliminary data.</text>
</comment>
<dbReference type="SUPFAM" id="SSF50998">
    <property type="entry name" value="Quinoprotein alcohol dehydrogenase-like"/>
    <property type="match status" value="1"/>
</dbReference>
<feature type="signal peptide" evidence="1">
    <location>
        <begin position="1"/>
        <end position="20"/>
    </location>
</feature>
<evidence type="ECO:0000313" key="2">
    <source>
        <dbReference type="EMBL" id="CAK9092690.1"/>
    </source>
</evidence>
<dbReference type="InterPro" id="IPR052918">
    <property type="entry name" value="Motility_Chemotaxis_Reg"/>
</dbReference>
<gene>
    <name evidence="2" type="ORF">CCMP2556_LOCUS44371</name>
</gene>
<dbReference type="InterPro" id="IPR010620">
    <property type="entry name" value="SBBP_repeat"/>
</dbReference>
<dbReference type="PANTHER" id="PTHR35580:SF1">
    <property type="entry name" value="PHYTASE-LIKE DOMAIN-CONTAINING PROTEIN"/>
    <property type="match status" value="1"/>
</dbReference>
<accession>A0ABP0QXW4</accession>
<dbReference type="Proteomes" id="UP001642484">
    <property type="component" value="Unassembled WGS sequence"/>
</dbReference>
<feature type="chain" id="PRO_5047435424" evidence="1">
    <location>
        <begin position="21"/>
        <end position="411"/>
    </location>
</feature>
<dbReference type="EMBL" id="CAXAMN010025106">
    <property type="protein sequence ID" value="CAK9092690.1"/>
    <property type="molecule type" value="Genomic_DNA"/>
</dbReference>
<protein>
    <submittedName>
        <fullName evidence="2">Uncharacterized protein</fullName>
    </submittedName>
</protein>
<evidence type="ECO:0000256" key="1">
    <source>
        <dbReference type="SAM" id="SignalP"/>
    </source>
</evidence>